<dbReference type="RefSeq" id="WP_072283802.1">
    <property type="nucleotide sequence ID" value="NZ_CP015519.1"/>
</dbReference>
<protein>
    <submittedName>
        <fullName evidence="1">Uncharacterized protein</fullName>
    </submittedName>
</protein>
<dbReference type="AlphaFoldDB" id="A0A1L3GPH5"/>
<sequence length="66" mass="7235">MICSLSKLTEKDLQEINNLEQEIHSPLLAFSCSDTPMTELSSENLQKIQSLEKKLGVSLVAVAGKC</sequence>
<name>A0A1L3GPH5_9BACT</name>
<dbReference type="EMBL" id="CP015519">
    <property type="protein sequence ID" value="APG27837.1"/>
    <property type="molecule type" value="Genomic_DNA"/>
</dbReference>
<gene>
    <name evidence="1" type="ORF">A7E78_08310</name>
</gene>
<organism evidence="1 2">
    <name type="scientific">Syntrophotalea acetylenivorans</name>
    <dbReference type="NCBI Taxonomy" id="1842532"/>
    <lineage>
        <taxon>Bacteria</taxon>
        <taxon>Pseudomonadati</taxon>
        <taxon>Thermodesulfobacteriota</taxon>
        <taxon>Desulfuromonadia</taxon>
        <taxon>Desulfuromonadales</taxon>
        <taxon>Syntrophotaleaceae</taxon>
        <taxon>Syntrophotalea</taxon>
    </lineage>
</organism>
<proteinExistence type="predicted"/>
<keyword evidence="2" id="KW-1185">Reference proteome</keyword>
<reference evidence="1 2" key="1">
    <citation type="journal article" date="2017" name="Genome Announc.">
        <title>Complete Genome Sequences of Two Acetylene-Fermenting Pelobacter acetylenicus Strains.</title>
        <authorList>
            <person name="Sutton J.M."/>
            <person name="Baesman S.M."/>
            <person name="Fierst J.L."/>
            <person name="Poret-Peterson A.T."/>
            <person name="Oremland R.S."/>
            <person name="Dunlap D.S."/>
            <person name="Akob D.M."/>
        </authorList>
    </citation>
    <scope>NUCLEOTIDE SEQUENCE [LARGE SCALE GENOMIC DNA]</scope>
    <source>
        <strain evidence="1 2">SFB93</strain>
    </source>
</reference>
<evidence type="ECO:0000313" key="1">
    <source>
        <dbReference type="EMBL" id="APG27837.1"/>
    </source>
</evidence>
<accession>A0A1L3GPH5</accession>
<dbReference type="KEGG" id="pef:A7E78_08310"/>
<evidence type="ECO:0000313" key="2">
    <source>
        <dbReference type="Proteomes" id="UP000182517"/>
    </source>
</evidence>
<dbReference type="Proteomes" id="UP000182517">
    <property type="component" value="Chromosome"/>
</dbReference>
<dbReference type="OrthoDB" id="5422239at2"/>